<reference evidence="3 4" key="1">
    <citation type="submission" date="2022-09" db="EMBL/GenBank/DDBJ databases">
        <authorList>
            <person name="Palmer J.M."/>
        </authorList>
    </citation>
    <scope>NUCLEOTIDE SEQUENCE [LARGE SCALE GENOMIC DNA]</scope>
    <source>
        <strain evidence="3 4">DSM 7382</strain>
    </source>
</reference>
<dbReference type="AlphaFoldDB" id="A0AAW0FG28"/>
<dbReference type="PANTHER" id="PTHR12475:SF4">
    <property type="entry name" value="PROTEIN THEM6"/>
    <property type="match status" value="1"/>
</dbReference>
<evidence type="ECO:0000313" key="3">
    <source>
        <dbReference type="EMBL" id="KAK7677869.1"/>
    </source>
</evidence>
<accession>A0AAW0FG28</accession>
<feature type="region of interest" description="Disordered" evidence="2">
    <location>
        <begin position="205"/>
        <end position="242"/>
    </location>
</feature>
<dbReference type="PANTHER" id="PTHR12475">
    <property type="match status" value="1"/>
</dbReference>
<dbReference type="EMBL" id="JASBNA010000081">
    <property type="protein sequence ID" value="KAK7677869.1"/>
    <property type="molecule type" value="Genomic_DNA"/>
</dbReference>
<organism evidence="3 4">
    <name type="scientific">Cerrena zonata</name>
    <dbReference type="NCBI Taxonomy" id="2478898"/>
    <lineage>
        <taxon>Eukaryota</taxon>
        <taxon>Fungi</taxon>
        <taxon>Dikarya</taxon>
        <taxon>Basidiomycota</taxon>
        <taxon>Agaricomycotina</taxon>
        <taxon>Agaricomycetes</taxon>
        <taxon>Polyporales</taxon>
        <taxon>Cerrenaceae</taxon>
        <taxon>Cerrena</taxon>
    </lineage>
</organism>
<comment type="similarity">
    <text evidence="1">Belongs to the lcsJ thioesterase family.</text>
</comment>
<dbReference type="InterPro" id="IPR029069">
    <property type="entry name" value="HotDog_dom_sf"/>
</dbReference>
<dbReference type="SUPFAM" id="SSF54637">
    <property type="entry name" value="Thioesterase/thiol ester dehydrase-isomerase"/>
    <property type="match status" value="1"/>
</dbReference>
<name>A0AAW0FG28_9APHY</name>
<evidence type="ECO:0000313" key="4">
    <source>
        <dbReference type="Proteomes" id="UP001385951"/>
    </source>
</evidence>
<gene>
    <name evidence="3" type="ORF">QCA50_019181</name>
</gene>
<proteinExistence type="inferred from homology"/>
<keyword evidence="4" id="KW-1185">Reference proteome</keyword>
<sequence>MSGSLVSTKQSLERIIRTWSRLSPQVRDMLPGVLKYLVGAIILVNFRGWPFAWHVRIYLLAWAVRLRFLFRRCTLLLKPRVTRKKLEAEWLEKLSPVGSNPLTWQTSFKTWCGPDDSDFNMHMSNSSYPKVRVEHITSIWLVSTARSPLIQPLYRCGGWVALGGTHFKYLREIPMLSVYEMRTSIAAWDNKWVYVITRFVTKPKGAKKTGNKSKSTPDATPTPPVSDAPIGNLHTPEDPKLVQDATSSPLKRLLAAAEQLDEEDGATLHCIAISECCYKINRITIPPTLVMACEGFTAPPQISSSKAGGIKFEPYTHTNPPPHWASVRSLRPTNDLRKLQTFLKGGWREVPEDQRWWEQAFVGIEEKRKVNLEFIKGVHDGMEAAKYMRPL</sequence>
<dbReference type="Proteomes" id="UP001385951">
    <property type="component" value="Unassembled WGS sequence"/>
</dbReference>
<dbReference type="Pfam" id="PF13279">
    <property type="entry name" value="4HBT_2"/>
    <property type="match status" value="1"/>
</dbReference>
<evidence type="ECO:0000256" key="2">
    <source>
        <dbReference type="SAM" id="MobiDB-lite"/>
    </source>
</evidence>
<protein>
    <submittedName>
        <fullName evidence="3">Uncharacterized protein</fullName>
    </submittedName>
</protein>
<dbReference type="InterPro" id="IPR051490">
    <property type="entry name" value="THEM6_lcsJ_thioesterase"/>
</dbReference>
<comment type="caution">
    <text evidence="3">The sequence shown here is derived from an EMBL/GenBank/DDBJ whole genome shotgun (WGS) entry which is preliminary data.</text>
</comment>
<evidence type="ECO:0000256" key="1">
    <source>
        <dbReference type="ARBA" id="ARBA00038476"/>
    </source>
</evidence>